<reference evidence="7" key="1">
    <citation type="submission" date="2022-06" db="EMBL/GenBank/DDBJ databases">
        <authorList>
            <person name="Lu C.-H."/>
        </authorList>
    </citation>
    <scope>NUCLEOTIDE SEQUENCE</scope>
    <source>
        <strain evidence="7">21MJYT02-11</strain>
    </source>
</reference>
<feature type="domain" description="Multidrug resistance protein MdtA-like C-terminal permuted SH3" evidence="6">
    <location>
        <begin position="303"/>
        <end position="359"/>
    </location>
</feature>
<dbReference type="Pfam" id="PF25917">
    <property type="entry name" value="BSH_RND"/>
    <property type="match status" value="1"/>
</dbReference>
<dbReference type="InterPro" id="IPR058626">
    <property type="entry name" value="MdtA-like_b-barrel"/>
</dbReference>
<reference evidence="7" key="2">
    <citation type="journal article" date="2023" name="Front. Microbiol.">
        <title>Ralstonia chuxiongensis sp. nov., Ralstonia mojiangensis sp. nov., and Ralstonia soli sp. nov., isolated from tobacco fields, are three novel species in the family Burkholderiaceae.</title>
        <authorList>
            <person name="Lu C.H."/>
            <person name="Zhang Y.Y."/>
            <person name="Jiang N."/>
            <person name="Chen W."/>
            <person name="Shao X."/>
            <person name="Zhao Z.M."/>
            <person name="Lu W.L."/>
            <person name="Hu X."/>
            <person name="Xi Y.X."/>
            <person name="Zou S.Y."/>
            <person name="Wei Q.J."/>
            <person name="Lin Z.L."/>
            <person name="Gong L."/>
            <person name="Gai X.T."/>
            <person name="Zhang L.Q."/>
            <person name="Li J.Y."/>
            <person name="Jin Y."/>
            <person name="Xia Z.Y."/>
        </authorList>
    </citation>
    <scope>NUCLEOTIDE SEQUENCE</scope>
    <source>
        <strain evidence="7">21MJYT02-11</strain>
    </source>
</reference>
<dbReference type="Gene3D" id="2.40.30.170">
    <property type="match status" value="1"/>
</dbReference>
<gene>
    <name evidence="7" type="ORF">NG900_19440</name>
</gene>
<feature type="domain" description="Multidrug resistance protein MdtA-like beta-barrel" evidence="5">
    <location>
        <begin position="218"/>
        <end position="298"/>
    </location>
</feature>
<dbReference type="Gene3D" id="2.40.50.100">
    <property type="match status" value="1"/>
</dbReference>
<accession>A0ABT1APK6</accession>
<evidence type="ECO:0000256" key="2">
    <source>
        <dbReference type="ARBA" id="ARBA00009477"/>
    </source>
</evidence>
<name>A0ABT1APK6_9RALS</name>
<dbReference type="SUPFAM" id="SSF111369">
    <property type="entry name" value="HlyD-like secretion proteins"/>
    <property type="match status" value="1"/>
</dbReference>
<sequence length="380" mass="40044">MTLNKPFMLRGAIAVGAMGLVIALMQVTLFGRQSDAAKSPAKALPLVSVVQAEARDLPVKLSAHGHVVPLNQVDVRPQVGGTVRGIHFREGDDVKAGQLLFTIDASDVTAQLERAQASAAQIEAQVDDAERDLARIRQLAKLRYYSTSAVDTSASKLESLKAQYKAVQAEVASSRLQVERTHIAAPMAGLTGALTVHPGSLAQTTAAVPLVTVVQIDPIGVEFSLPESQLARLLDARATGAVRIELQTPDGGRQPGSLVFVNNTVNTDTGTITLKASFPNATRSLWPGAYVDLAIDAGVSHGAIVLPPQALLEGPQGRFVYVLDTDSKAQVRQVTLLRLQDQMAVVDGLNGGERVVAEGQAGLKPGAAVRIAARTSKDAR</sequence>
<keyword evidence="8" id="KW-1185">Reference proteome</keyword>
<dbReference type="Gene3D" id="2.40.420.20">
    <property type="match status" value="1"/>
</dbReference>
<comment type="caution">
    <text evidence="7">The sequence shown here is derived from an EMBL/GenBank/DDBJ whole genome shotgun (WGS) entry which is preliminary data.</text>
</comment>
<evidence type="ECO:0000259" key="5">
    <source>
        <dbReference type="Pfam" id="PF25944"/>
    </source>
</evidence>
<evidence type="ECO:0000313" key="7">
    <source>
        <dbReference type="EMBL" id="MCO5400379.1"/>
    </source>
</evidence>
<dbReference type="NCBIfam" id="TIGR01730">
    <property type="entry name" value="RND_mfp"/>
    <property type="match status" value="1"/>
</dbReference>
<feature type="domain" description="Multidrug resistance protein MdtA-like barrel-sandwich hybrid" evidence="4">
    <location>
        <begin position="71"/>
        <end position="213"/>
    </location>
</feature>
<evidence type="ECO:0000256" key="3">
    <source>
        <dbReference type="SAM" id="Coils"/>
    </source>
</evidence>
<evidence type="ECO:0000256" key="1">
    <source>
        <dbReference type="ARBA" id="ARBA00004196"/>
    </source>
</evidence>
<comment type="subcellular location">
    <subcellularLocation>
        <location evidence="1">Cell envelope</location>
    </subcellularLocation>
</comment>
<keyword evidence="3" id="KW-0175">Coiled coil</keyword>
<evidence type="ECO:0000313" key="8">
    <source>
        <dbReference type="Proteomes" id="UP001162811"/>
    </source>
</evidence>
<dbReference type="Gene3D" id="1.10.287.470">
    <property type="entry name" value="Helix hairpin bin"/>
    <property type="match status" value="1"/>
</dbReference>
<protein>
    <submittedName>
        <fullName evidence="7">Efflux RND transporter periplasmic adaptor subunit</fullName>
    </submittedName>
</protein>
<comment type="similarity">
    <text evidence="2">Belongs to the membrane fusion protein (MFP) (TC 8.A.1) family.</text>
</comment>
<proteinExistence type="inferred from homology"/>
<dbReference type="Proteomes" id="UP001162811">
    <property type="component" value="Unassembled WGS sequence"/>
</dbReference>
<dbReference type="InterPro" id="IPR058625">
    <property type="entry name" value="MdtA-like_BSH"/>
</dbReference>
<evidence type="ECO:0000259" key="4">
    <source>
        <dbReference type="Pfam" id="PF25917"/>
    </source>
</evidence>
<dbReference type="Pfam" id="PF25944">
    <property type="entry name" value="Beta-barrel_RND"/>
    <property type="match status" value="1"/>
</dbReference>
<evidence type="ECO:0000259" key="6">
    <source>
        <dbReference type="Pfam" id="PF25967"/>
    </source>
</evidence>
<dbReference type="InterPro" id="IPR058627">
    <property type="entry name" value="MdtA-like_C"/>
</dbReference>
<dbReference type="EMBL" id="JAMXHT010000007">
    <property type="protein sequence ID" value="MCO5400379.1"/>
    <property type="molecule type" value="Genomic_DNA"/>
</dbReference>
<dbReference type="InterPro" id="IPR006143">
    <property type="entry name" value="RND_pump_MFP"/>
</dbReference>
<dbReference type="Pfam" id="PF25967">
    <property type="entry name" value="RND-MFP_C"/>
    <property type="match status" value="1"/>
</dbReference>
<organism evidence="7 8">
    <name type="scientific">Ralstonia soli</name>
    <dbReference type="NCBI Taxonomy" id="2953896"/>
    <lineage>
        <taxon>Bacteria</taxon>
        <taxon>Pseudomonadati</taxon>
        <taxon>Pseudomonadota</taxon>
        <taxon>Betaproteobacteria</taxon>
        <taxon>Burkholderiales</taxon>
        <taxon>Burkholderiaceae</taxon>
        <taxon>Ralstonia</taxon>
    </lineage>
</organism>
<dbReference type="RefSeq" id="WP_252683004.1">
    <property type="nucleotide sequence ID" value="NZ_JAMXHT010000007.1"/>
</dbReference>
<feature type="coiled-coil region" evidence="3">
    <location>
        <begin position="105"/>
        <end position="177"/>
    </location>
</feature>
<dbReference type="PANTHER" id="PTHR30158">
    <property type="entry name" value="ACRA/E-RELATED COMPONENT OF DRUG EFFLUX TRANSPORTER"/>
    <property type="match status" value="1"/>
</dbReference>